<dbReference type="Proteomes" id="UP000010792">
    <property type="component" value="Chromosome"/>
</dbReference>
<reference evidence="1 2" key="1">
    <citation type="journal article" date="2013" name="Genome Biol. Evol.">
        <title>Life in an arsenic-containing gold mine: genome and physiology of the autotrophic arsenite-oxidizing bacterium rhizobium sp. NT-26.</title>
        <authorList>
            <person name="Andres J."/>
            <person name="Arsene-Ploetze F."/>
            <person name="Barbe V."/>
            <person name="Brochier-Armanet C."/>
            <person name="Cleiss-Arnold J."/>
            <person name="Coppee J.Y."/>
            <person name="Dillies M.A."/>
            <person name="Geist"/>
            <person name="L"/>
            <person name="Joublin A."/>
            <person name="Koechler S."/>
            <person name="Lassalle F."/>
            <person name="Marchal M."/>
            <person name="Medigue C."/>
            <person name="Muller D."/>
            <person name="Nesme X."/>
            <person name="Plewniak F."/>
            <person name="Proux C."/>
            <person name="Ramirez-Bahena M.H."/>
            <person name="Schenowitz C."/>
            <person name="Sismeiro O."/>
            <person name="Vallenet D."/>
            <person name="Santini J.M."/>
            <person name="Bertin P.N."/>
        </authorList>
    </citation>
    <scope>NUCLEOTIDE SEQUENCE [LARGE SCALE GENOMIC DNA]</scope>
    <source>
        <strain evidence="1 2">NT-26</strain>
    </source>
</reference>
<evidence type="ECO:0000313" key="1">
    <source>
        <dbReference type="EMBL" id="CCF21085.1"/>
    </source>
</evidence>
<dbReference type="RefSeq" id="WP_052640234.1">
    <property type="nucleotide sequence ID" value="NZ_FO082820.1"/>
</dbReference>
<sequence>MAVGADEKLSMVINDKLARIRDSEQADDQLRILAESLHQLSSHRSPEEIYARLKLVLRAKRGRSV</sequence>
<accession>L0NJ29</accession>
<name>L0NJ29_9HYPH</name>
<proteinExistence type="predicted"/>
<protein>
    <submittedName>
        <fullName evidence="1">Uncharacterized protein</fullName>
    </submittedName>
</protein>
<dbReference type="EMBL" id="FO082820">
    <property type="protein sequence ID" value="CCF21085.1"/>
    <property type="molecule type" value="Genomic_DNA"/>
</dbReference>
<dbReference type="AlphaFoldDB" id="L0NJ29"/>
<organism evidence="1 2">
    <name type="scientific">Pseudorhizobium banfieldiae</name>
    <dbReference type="NCBI Taxonomy" id="1125847"/>
    <lineage>
        <taxon>Bacteria</taxon>
        <taxon>Pseudomonadati</taxon>
        <taxon>Pseudomonadota</taxon>
        <taxon>Alphaproteobacteria</taxon>
        <taxon>Hyphomicrobiales</taxon>
        <taxon>Rhizobiaceae</taxon>
        <taxon>Rhizobium/Agrobacterium group</taxon>
        <taxon>Pseudorhizobium</taxon>
    </lineage>
</organism>
<keyword evidence="2" id="KW-1185">Reference proteome</keyword>
<dbReference type="KEGG" id="rht:NT26_3362"/>
<gene>
    <name evidence="1" type="ORF">NT26_3362</name>
</gene>
<evidence type="ECO:0000313" key="2">
    <source>
        <dbReference type="Proteomes" id="UP000010792"/>
    </source>
</evidence>